<protein>
    <submittedName>
        <fullName evidence="1">Uncharacterized protein</fullName>
    </submittedName>
</protein>
<keyword evidence="1" id="KW-0614">Plasmid</keyword>
<accession>A0A6H0G074</accession>
<proteinExistence type="predicted"/>
<reference evidence="1 2" key="1">
    <citation type="submission" date="2020-03" db="EMBL/GenBank/DDBJ databases">
        <authorList>
            <person name="Zhang L."/>
            <person name="Han X."/>
            <person name="Chen Y."/>
            <person name="Yu Y."/>
        </authorList>
    </citation>
    <scope>NUCLEOTIDE SEQUENCE [LARGE SCALE GENOMIC DNA]</scope>
    <source>
        <strain evidence="1 2">A1254</strain>
        <plasmid evidence="2">pa1254_1</plasmid>
    </source>
</reference>
<geneLocation type="plasmid" evidence="2">
    <name>pa1254_1</name>
</geneLocation>
<sequence>MARIPLGNFGNVMPQAAQGRVINTGRQYVAQAVSNLSQAVQNYGEVENKLQAQEDEHQYNLEVPRYKAEAEETYKAINQDVATGVLTPDEAEKVWGEKSASLIDSYKSRIPLSRTKQFEELGASTYYGGVPNLRDTGFKVGVQKQQTEAAISVEATLKNPNREEGYTEASLIFNNPKLGYSEAQRTEKLYEWNNKRDASEAGNSVDVAVTAKDINKLQSISDGIDKSYPHLTIEQRDSIKGQIGTHITRIQKRIS</sequence>
<dbReference type="AlphaFoldDB" id="A0A6H0G074"/>
<evidence type="ECO:0000313" key="2">
    <source>
        <dbReference type="Proteomes" id="UP000501692"/>
    </source>
</evidence>
<organism evidence="1 2">
    <name type="scientific">Acinetobacter pittii</name>
    <name type="common">Acinetobacter genomosp. 3</name>
    <dbReference type="NCBI Taxonomy" id="48296"/>
    <lineage>
        <taxon>Bacteria</taxon>
        <taxon>Pseudomonadati</taxon>
        <taxon>Pseudomonadota</taxon>
        <taxon>Gammaproteobacteria</taxon>
        <taxon>Moraxellales</taxon>
        <taxon>Moraxellaceae</taxon>
        <taxon>Acinetobacter</taxon>
        <taxon>Acinetobacter calcoaceticus/baumannii complex</taxon>
    </lineage>
</organism>
<dbReference type="Proteomes" id="UP000501692">
    <property type="component" value="Plasmid pA1254_1"/>
</dbReference>
<evidence type="ECO:0000313" key="1">
    <source>
        <dbReference type="EMBL" id="QIT19984.1"/>
    </source>
</evidence>
<gene>
    <name evidence="1" type="ORF">G8E09_19430</name>
</gene>
<dbReference type="EMBL" id="CP049807">
    <property type="protein sequence ID" value="QIT19984.1"/>
    <property type="molecule type" value="Genomic_DNA"/>
</dbReference>
<dbReference type="RefSeq" id="WP_167564470.1">
    <property type="nucleotide sequence ID" value="NZ_CP049807.1"/>
</dbReference>
<name>A0A6H0G074_ACIPI</name>